<organism evidence="1 2">
    <name type="scientific">Gossypium darwinii</name>
    <name type="common">Darwin's cotton</name>
    <name type="synonym">Gossypium barbadense var. darwinii</name>
    <dbReference type="NCBI Taxonomy" id="34276"/>
    <lineage>
        <taxon>Eukaryota</taxon>
        <taxon>Viridiplantae</taxon>
        <taxon>Streptophyta</taxon>
        <taxon>Embryophyta</taxon>
        <taxon>Tracheophyta</taxon>
        <taxon>Spermatophyta</taxon>
        <taxon>Magnoliopsida</taxon>
        <taxon>eudicotyledons</taxon>
        <taxon>Gunneridae</taxon>
        <taxon>Pentapetalae</taxon>
        <taxon>rosids</taxon>
        <taxon>malvids</taxon>
        <taxon>Malvales</taxon>
        <taxon>Malvaceae</taxon>
        <taxon>Malvoideae</taxon>
        <taxon>Gossypium</taxon>
    </lineage>
</organism>
<dbReference type="Proteomes" id="UP000323506">
    <property type="component" value="Chromosome A05"/>
</dbReference>
<protein>
    <submittedName>
        <fullName evidence="1">Uncharacterized protein</fullName>
    </submittedName>
</protein>
<sequence>MRCATLLTSLFVKRKTHPPPSSQDINKVAAPEDTPPLQQQRLMFVESSVKINFQPHSDRSNPTTHTEMFYRHSWNKCSLDSTPFWHLLQEADPLSLRYCRLLKVGKKLRETRQAVIFILEGRSKFHSFL</sequence>
<name>A0A5D2GF41_GOSDA</name>
<reference evidence="1 2" key="1">
    <citation type="submission" date="2019-06" db="EMBL/GenBank/DDBJ databases">
        <title>WGS assembly of Gossypium darwinii.</title>
        <authorList>
            <person name="Chen Z.J."/>
            <person name="Sreedasyam A."/>
            <person name="Ando A."/>
            <person name="Song Q."/>
            <person name="De L."/>
            <person name="Hulse-Kemp A."/>
            <person name="Ding M."/>
            <person name="Ye W."/>
            <person name="Kirkbride R."/>
            <person name="Jenkins J."/>
            <person name="Plott C."/>
            <person name="Lovell J."/>
            <person name="Lin Y.-M."/>
            <person name="Vaughn R."/>
            <person name="Liu B."/>
            <person name="Li W."/>
            <person name="Simpson S."/>
            <person name="Scheffler B."/>
            <person name="Saski C."/>
            <person name="Grover C."/>
            <person name="Hu G."/>
            <person name="Conover J."/>
            <person name="Carlson J."/>
            <person name="Shu S."/>
            <person name="Boston L."/>
            <person name="Williams M."/>
            <person name="Peterson D."/>
            <person name="Mcgee K."/>
            <person name="Jones D."/>
            <person name="Wendel J."/>
            <person name="Stelly D."/>
            <person name="Grimwood J."/>
            <person name="Schmutz J."/>
        </authorList>
    </citation>
    <scope>NUCLEOTIDE SEQUENCE [LARGE SCALE GENOMIC DNA]</scope>
    <source>
        <strain evidence="1">1808015.09</strain>
    </source>
</reference>
<dbReference type="AlphaFoldDB" id="A0A5D2GF41"/>
<dbReference type="EMBL" id="CM017692">
    <property type="protein sequence ID" value="TYH15966.1"/>
    <property type="molecule type" value="Genomic_DNA"/>
</dbReference>
<keyword evidence="2" id="KW-1185">Reference proteome</keyword>
<proteinExistence type="predicted"/>
<evidence type="ECO:0000313" key="1">
    <source>
        <dbReference type="EMBL" id="TYH15966.1"/>
    </source>
</evidence>
<accession>A0A5D2GF41</accession>
<gene>
    <name evidence="1" type="ORF">ES288_A05G081200v1</name>
</gene>
<evidence type="ECO:0000313" key="2">
    <source>
        <dbReference type="Proteomes" id="UP000323506"/>
    </source>
</evidence>